<dbReference type="InterPro" id="IPR004875">
    <property type="entry name" value="DDE_SF_endonuclease_dom"/>
</dbReference>
<dbReference type="InterPro" id="IPR036397">
    <property type="entry name" value="RNaseH_sf"/>
</dbReference>
<feature type="domain" description="DDE-1" evidence="2">
    <location>
        <begin position="117"/>
        <end position="242"/>
    </location>
</feature>
<dbReference type="EMBL" id="VTPC01091236">
    <property type="protein sequence ID" value="KAF2879053.1"/>
    <property type="molecule type" value="Genomic_DNA"/>
</dbReference>
<dbReference type="Proteomes" id="UP000801492">
    <property type="component" value="Unassembled WGS sequence"/>
</dbReference>
<dbReference type="Gene3D" id="3.30.420.10">
    <property type="entry name" value="Ribonuclease H-like superfamily/Ribonuclease H"/>
    <property type="match status" value="1"/>
</dbReference>
<protein>
    <recommendedName>
        <fullName evidence="2">DDE-1 domain-containing protein</fullName>
    </recommendedName>
</protein>
<gene>
    <name evidence="3" type="ORF">ILUMI_27147</name>
</gene>
<dbReference type="PANTHER" id="PTHR19303">
    <property type="entry name" value="TRANSPOSON"/>
    <property type="match status" value="1"/>
</dbReference>
<dbReference type="AlphaFoldDB" id="A0A8K0C3R5"/>
<comment type="caution">
    <text evidence="3">The sequence shown here is derived from an EMBL/GenBank/DDBJ whole genome shotgun (WGS) entry which is preliminary data.</text>
</comment>
<name>A0A8K0C3R5_IGNLU</name>
<feature type="region of interest" description="Disordered" evidence="1">
    <location>
        <begin position="359"/>
        <end position="402"/>
    </location>
</feature>
<keyword evidence="4" id="KW-1185">Reference proteome</keyword>
<feature type="compositionally biased region" description="Polar residues" evidence="1">
    <location>
        <begin position="375"/>
        <end position="384"/>
    </location>
</feature>
<organism evidence="3 4">
    <name type="scientific">Ignelater luminosus</name>
    <name type="common">Cucubano</name>
    <name type="synonym">Pyrophorus luminosus</name>
    <dbReference type="NCBI Taxonomy" id="2038154"/>
    <lineage>
        <taxon>Eukaryota</taxon>
        <taxon>Metazoa</taxon>
        <taxon>Ecdysozoa</taxon>
        <taxon>Arthropoda</taxon>
        <taxon>Hexapoda</taxon>
        <taxon>Insecta</taxon>
        <taxon>Pterygota</taxon>
        <taxon>Neoptera</taxon>
        <taxon>Endopterygota</taxon>
        <taxon>Coleoptera</taxon>
        <taxon>Polyphaga</taxon>
        <taxon>Elateriformia</taxon>
        <taxon>Elateroidea</taxon>
        <taxon>Elateridae</taxon>
        <taxon>Agrypninae</taxon>
        <taxon>Pyrophorini</taxon>
        <taxon>Ignelater</taxon>
    </lineage>
</organism>
<reference evidence="3" key="1">
    <citation type="submission" date="2019-08" db="EMBL/GenBank/DDBJ databases">
        <title>The genome of the North American firefly Photinus pyralis.</title>
        <authorList>
            <consortium name="Photinus pyralis genome working group"/>
            <person name="Fallon T.R."/>
            <person name="Sander Lower S.E."/>
            <person name="Weng J.-K."/>
        </authorList>
    </citation>
    <scope>NUCLEOTIDE SEQUENCE</scope>
    <source>
        <strain evidence="3">TRF0915ILg1</strain>
        <tissue evidence="3">Whole body</tissue>
    </source>
</reference>
<evidence type="ECO:0000313" key="3">
    <source>
        <dbReference type="EMBL" id="KAF2879053.1"/>
    </source>
</evidence>
<feature type="compositionally biased region" description="Basic and acidic residues" evidence="1">
    <location>
        <begin position="386"/>
        <end position="402"/>
    </location>
</feature>
<proteinExistence type="predicted"/>
<dbReference type="PANTHER" id="PTHR19303:SF71">
    <property type="entry name" value="ZINC FINGER PHD-TYPE DOMAIN-CONTAINING PROTEIN"/>
    <property type="match status" value="1"/>
</dbReference>
<sequence>MPRKRDRITEKCQWSLDVLDRAIKRVNDDRISLHKAAPDVRKPESTSINRIEGFNKEEVELFYKNIEELMVKNKYEAHQIFNMGETGVSTVQEPGKIFAKTGQKRVGTVTSWERGKTVAVVCAMSSAGVYVPPVFIYPRQRHSSLLEKDGPPGQFIYDCSKNGWTNESLFFKWLQHFKTFVKPCENNKILLILDKHNSHSTLEAYEFCKANYITMLSIPPHSSHRLQPLDITFFGPLKKAYNCESGLFQKAYSKVASMDKAISGFRATGISPINTNIFNEDDYYVVNTAATNTVDDTVDPQDSNQPNQSTAIPDYVEEIQSHETFTSENAHNNDEYIRKNVPSASSDLNSVLALIAPEPSSTSRKVRKRTHKQHSQVITASPNKTVLEEKKKKRLMKENKLY</sequence>
<evidence type="ECO:0000313" key="4">
    <source>
        <dbReference type="Proteomes" id="UP000801492"/>
    </source>
</evidence>
<feature type="compositionally biased region" description="Basic residues" evidence="1">
    <location>
        <begin position="364"/>
        <end position="374"/>
    </location>
</feature>
<dbReference type="GO" id="GO:0005634">
    <property type="term" value="C:nucleus"/>
    <property type="evidence" value="ECO:0007669"/>
    <property type="project" value="TreeGrafter"/>
</dbReference>
<dbReference type="InterPro" id="IPR050863">
    <property type="entry name" value="CenT-Element_Derived"/>
</dbReference>
<dbReference type="OrthoDB" id="7489787at2759"/>
<dbReference type="Pfam" id="PF03184">
    <property type="entry name" value="DDE_1"/>
    <property type="match status" value="1"/>
</dbReference>
<dbReference type="GO" id="GO:0003677">
    <property type="term" value="F:DNA binding"/>
    <property type="evidence" value="ECO:0007669"/>
    <property type="project" value="TreeGrafter"/>
</dbReference>
<evidence type="ECO:0000259" key="2">
    <source>
        <dbReference type="Pfam" id="PF03184"/>
    </source>
</evidence>
<accession>A0A8K0C3R5</accession>
<evidence type="ECO:0000256" key="1">
    <source>
        <dbReference type="SAM" id="MobiDB-lite"/>
    </source>
</evidence>